<dbReference type="InterPro" id="IPR021320">
    <property type="entry name" value="DUF2905"/>
</dbReference>
<dbReference type="AlphaFoldDB" id="A0A1G1V1E4"/>
<keyword evidence="1" id="KW-0812">Transmembrane</keyword>
<keyword evidence="1" id="KW-1133">Transmembrane helix</keyword>
<comment type="caution">
    <text evidence="2">The sequence shown here is derived from an EMBL/GenBank/DDBJ whole genome shotgun (WGS) entry which is preliminary data.</text>
</comment>
<feature type="transmembrane region" description="Helical" evidence="1">
    <location>
        <begin position="46"/>
        <end position="69"/>
    </location>
</feature>
<organism evidence="2 3">
    <name type="scientific">Candidatus Blackburnbacteria bacterium RIFCSPHIGHO2_01_FULL_43_15b</name>
    <dbReference type="NCBI Taxonomy" id="1797513"/>
    <lineage>
        <taxon>Bacteria</taxon>
        <taxon>Candidatus Blackburniibacteriota</taxon>
    </lineage>
</organism>
<dbReference type="PANTHER" id="PTHR36443:SF1">
    <property type="entry name" value="BSR5223 PROTEIN"/>
    <property type="match status" value="1"/>
</dbReference>
<evidence type="ECO:0000313" key="3">
    <source>
        <dbReference type="Proteomes" id="UP000177967"/>
    </source>
</evidence>
<proteinExistence type="predicted"/>
<dbReference type="EMBL" id="MHBW01000013">
    <property type="protein sequence ID" value="OGY09232.1"/>
    <property type="molecule type" value="Genomic_DNA"/>
</dbReference>
<evidence type="ECO:0000256" key="1">
    <source>
        <dbReference type="SAM" id="Phobius"/>
    </source>
</evidence>
<sequence>MLQEAGRIVIVIGIVLIVLGSFLWFFGKLPFLGKLPGDIIIRRESFSVYAPVTTTIIISLFLSILLTVISNLRR</sequence>
<dbReference type="Pfam" id="PF11146">
    <property type="entry name" value="DUF2905"/>
    <property type="match status" value="1"/>
</dbReference>
<evidence type="ECO:0000313" key="2">
    <source>
        <dbReference type="EMBL" id="OGY09232.1"/>
    </source>
</evidence>
<dbReference type="STRING" id="1797513.A2782_01790"/>
<reference evidence="2 3" key="1">
    <citation type="journal article" date="2016" name="Nat. Commun.">
        <title>Thousands of microbial genomes shed light on interconnected biogeochemical processes in an aquifer system.</title>
        <authorList>
            <person name="Anantharaman K."/>
            <person name="Brown C.T."/>
            <person name="Hug L.A."/>
            <person name="Sharon I."/>
            <person name="Castelle C.J."/>
            <person name="Probst A.J."/>
            <person name="Thomas B.C."/>
            <person name="Singh A."/>
            <person name="Wilkins M.J."/>
            <person name="Karaoz U."/>
            <person name="Brodie E.L."/>
            <person name="Williams K.H."/>
            <person name="Hubbard S.S."/>
            <person name="Banfield J.F."/>
        </authorList>
    </citation>
    <scope>NUCLEOTIDE SEQUENCE [LARGE SCALE GENOMIC DNA]</scope>
</reference>
<name>A0A1G1V1E4_9BACT</name>
<keyword evidence="1" id="KW-0472">Membrane</keyword>
<dbReference type="Proteomes" id="UP000177967">
    <property type="component" value="Unassembled WGS sequence"/>
</dbReference>
<dbReference type="PANTHER" id="PTHR36443">
    <property type="entry name" value="BSR5223 PROTEIN"/>
    <property type="match status" value="1"/>
</dbReference>
<gene>
    <name evidence="2" type="ORF">A2782_01790</name>
</gene>
<protein>
    <recommendedName>
        <fullName evidence="4">DUF2905 domain-containing protein</fullName>
    </recommendedName>
</protein>
<feature type="transmembrane region" description="Helical" evidence="1">
    <location>
        <begin position="7"/>
        <end position="26"/>
    </location>
</feature>
<accession>A0A1G1V1E4</accession>
<evidence type="ECO:0008006" key="4">
    <source>
        <dbReference type="Google" id="ProtNLM"/>
    </source>
</evidence>